<evidence type="ECO:0000313" key="2">
    <source>
        <dbReference type="Proteomes" id="UP000311919"/>
    </source>
</evidence>
<dbReference type="AlphaFoldDB" id="A0A4Z2DE96"/>
<proteinExistence type="predicted"/>
<keyword evidence="2" id="KW-1185">Reference proteome</keyword>
<comment type="caution">
    <text evidence="1">The sequence shown here is derived from an EMBL/GenBank/DDBJ whole genome shotgun (WGS) entry which is preliminary data.</text>
</comment>
<sequence>MYRQTDTYAITRIETIWIRVHPASRVPVDGTLLFMRAMELHVLNVLIDVNQSGLFLVNGLPKVEERWEEFGSKYKVIKRNKYQNDAPDSRSK</sequence>
<protein>
    <submittedName>
        <fullName evidence="1">Uncharacterized protein</fullName>
    </submittedName>
</protein>
<organism evidence="1 2">
    <name type="scientific">Schistosoma japonicum</name>
    <name type="common">Blood fluke</name>
    <dbReference type="NCBI Taxonomy" id="6182"/>
    <lineage>
        <taxon>Eukaryota</taxon>
        <taxon>Metazoa</taxon>
        <taxon>Spiralia</taxon>
        <taxon>Lophotrochozoa</taxon>
        <taxon>Platyhelminthes</taxon>
        <taxon>Trematoda</taxon>
        <taxon>Digenea</taxon>
        <taxon>Strigeidida</taxon>
        <taxon>Schistosomatoidea</taxon>
        <taxon>Schistosomatidae</taxon>
        <taxon>Schistosoma</taxon>
    </lineage>
</organism>
<dbReference type="Proteomes" id="UP000311919">
    <property type="component" value="Unassembled WGS sequence"/>
</dbReference>
<name>A0A4Z2DE96_SCHJA</name>
<evidence type="ECO:0000313" key="1">
    <source>
        <dbReference type="EMBL" id="TNN14738.1"/>
    </source>
</evidence>
<dbReference type="EMBL" id="SKCS01000166">
    <property type="protein sequence ID" value="TNN14738.1"/>
    <property type="molecule type" value="Genomic_DNA"/>
</dbReference>
<accession>A0A4Z2DE96</accession>
<gene>
    <name evidence="1" type="ORF">EWB00_001904</name>
</gene>
<reference evidence="1 2" key="1">
    <citation type="submission" date="2019-03" db="EMBL/GenBank/DDBJ databases">
        <title>An improved genome assembly of the fluke Schistosoma japonicum.</title>
        <authorList>
            <person name="Hu W."/>
            <person name="Luo F."/>
            <person name="Yin M."/>
            <person name="Mo X."/>
            <person name="Sun C."/>
            <person name="Wu Q."/>
            <person name="Zhu B."/>
            <person name="Xiang M."/>
            <person name="Wang J."/>
            <person name="Wang Y."/>
            <person name="Zhang T."/>
            <person name="Xu B."/>
            <person name="Zheng H."/>
            <person name="Feng Z."/>
        </authorList>
    </citation>
    <scope>NUCLEOTIDE SEQUENCE [LARGE SCALE GENOMIC DNA]</scope>
    <source>
        <strain evidence="1">HuSjv2</strain>
        <tissue evidence="1">Worms</tissue>
    </source>
</reference>